<name>A0ABY2RC18_9FLAO</name>
<evidence type="ECO:0000313" key="2">
    <source>
        <dbReference type="Proteomes" id="UP000306038"/>
    </source>
</evidence>
<accession>A0ABY2RC18</accession>
<dbReference type="EMBL" id="SDLV01000003">
    <property type="protein sequence ID" value="THV63150.1"/>
    <property type="molecule type" value="Genomic_DNA"/>
</dbReference>
<organism evidence="1 2">
    <name type="scientific">Chryseobacterium candidae</name>
    <dbReference type="NCBI Taxonomy" id="1978493"/>
    <lineage>
        <taxon>Bacteria</taxon>
        <taxon>Pseudomonadati</taxon>
        <taxon>Bacteroidota</taxon>
        <taxon>Flavobacteriia</taxon>
        <taxon>Flavobacteriales</taxon>
        <taxon>Weeksellaceae</taxon>
        <taxon>Chryseobacterium group</taxon>
        <taxon>Chryseobacterium</taxon>
    </lineage>
</organism>
<dbReference type="RefSeq" id="WP_136521176.1">
    <property type="nucleotide sequence ID" value="NZ_SDLV01000003.1"/>
</dbReference>
<gene>
    <name evidence="1" type="ORF">EK417_01885</name>
</gene>
<evidence type="ECO:0000313" key="1">
    <source>
        <dbReference type="EMBL" id="THV63150.1"/>
    </source>
</evidence>
<keyword evidence="2" id="KW-1185">Reference proteome</keyword>
<reference evidence="1 2" key="1">
    <citation type="submission" date="2019-01" db="EMBL/GenBank/DDBJ databases">
        <authorList>
            <person name="B I."/>
            <person name="Ch S."/>
            <person name="Ch V.R."/>
        </authorList>
    </citation>
    <scope>NUCLEOTIDE SEQUENCE [LARGE SCALE GENOMIC DNA]</scope>
    <source>
        <strain evidence="1 2">JC507</strain>
    </source>
</reference>
<sequence length="173" mass="20921">MKNVQLDYSQLLFLYAYLRLVDLSLDRSKWTTWDELQDYFKNIIAPSQIAQYLINIFNLPQTDFKNFNFIPQNKSLLNRLRPIVFNTVPLKQKEVLYCCKLLFQFDESLHSDIKKYHLGIERIRIDIAEYYSNVLGRMILWNDLEKLMKIEHFWQNEKIDISKLEEFIPKDFG</sequence>
<dbReference type="Proteomes" id="UP000306038">
    <property type="component" value="Unassembled WGS sequence"/>
</dbReference>
<proteinExistence type="predicted"/>
<protein>
    <submittedName>
        <fullName evidence="1">Uncharacterized protein</fullName>
    </submittedName>
</protein>
<comment type="caution">
    <text evidence="1">The sequence shown here is derived from an EMBL/GenBank/DDBJ whole genome shotgun (WGS) entry which is preliminary data.</text>
</comment>